<protein>
    <submittedName>
        <fullName evidence="2">Nitroreductase family protein</fullName>
    </submittedName>
</protein>
<dbReference type="Proteomes" id="UP000694257">
    <property type="component" value="Chromosome"/>
</dbReference>
<gene>
    <name evidence="2" type="ORF">KV110_16515</name>
</gene>
<dbReference type="InterPro" id="IPR050627">
    <property type="entry name" value="Nitroreductase/BluB"/>
</dbReference>
<dbReference type="CDD" id="cd02062">
    <property type="entry name" value="Nitro_FMN_reductase"/>
    <property type="match status" value="1"/>
</dbReference>
<sequence length="224" mass="24837">MNTSTTSNIDQALTTTRAIRRRLDLDRPVPRAVIDECLQVARYAPSGANRQAWQFLAIDDPATKLAVAELYRHAFDQYQARLTIGSELDVPAEARRVLDSARFLAHHLHRVPVLVLVCQDGRPPLAAGHPRLSGYYGSIYPAIWSFLLAAHARGLGSSLTTVHLAYEREVAAVLGIPHERITQIALLPVGFRTGRTHQPAARAELTGRVHWNAWKEDGTDDDRG</sequence>
<proteinExistence type="predicted"/>
<dbReference type="Pfam" id="PF00881">
    <property type="entry name" value="Nitroreductase"/>
    <property type="match status" value="1"/>
</dbReference>
<dbReference type="InterPro" id="IPR029479">
    <property type="entry name" value="Nitroreductase"/>
</dbReference>
<accession>A0ABX8RXY4</accession>
<reference evidence="2 3" key="1">
    <citation type="submission" date="2021-07" db="EMBL/GenBank/DDBJ databases">
        <title>Whole Genome Sequence of Nocardia Iowensis.</title>
        <authorList>
            <person name="Lamm A."/>
            <person name="Collins-Fairclough A.M."/>
            <person name="Bunk B."/>
            <person name="Sproer C."/>
        </authorList>
    </citation>
    <scope>NUCLEOTIDE SEQUENCE [LARGE SCALE GENOMIC DNA]</scope>
    <source>
        <strain evidence="2 3">NRRL 5646</strain>
    </source>
</reference>
<evidence type="ECO:0000259" key="1">
    <source>
        <dbReference type="Pfam" id="PF00881"/>
    </source>
</evidence>
<feature type="domain" description="Nitroreductase" evidence="1">
    <location>
        <begin position="16"/>
        <end position="190"/>
    </location>
</feature>
<evidence type="ECO:0000313" key="2">
    <source>
        <dbReference type="EMBL" id="QXN94508.1"/>
    </source>
</evidence>
<organism evidence="2 3">
    <name type="scientific">Nocardia iowensis</name>
    <dbReference type="NCBI Taxonomy" id="204891"/>
    <lineage>
        <taxon>Bacteria</taxon>
        <taxon>Bacillati</taxon>
        <taxon>Actinomycetota</taxon>
        <taxon>Actinomycetes</taxon>
        <taxon>Mycobacteriales</taxon>
        <taxon>Nocardiaceae</taxon>
        <taxon>Nocardia</taxon>
    </lineage>
</organism>
<name>A0ABX8RXY4_NOCIO</name>
<dbReference type="EMBL" id="CP078145">
    <property type="protein sequence ID" value="QXN94508.1"/>
    <property type="molecule type" value="Genomic_DNA"/>
</dbReference>
<evidence type="ECO:0000313" key="3">
    <source>
        <dbReference type="Proteomes" id="UP000694257"/>
    </source>
</evidence>
<dbReference type="RefSeq" id="WP_218477078.1">
    <property type="nucleotide sequence ID" value="NZ_BAABJN010000015.1"/>
</dbReference>
<dbReference type="PANTHER" id="PTHR23026">
    <property type="entry name" value="NADPH NITROREDUCTASE"/>
    <property type="match status" value="1"/>
</dbReference>
<keyword evidence="3" id="KW-1185">Reference proteome</keyword>
<dbReference type="PANTHER" id="PTHR23026:SF123">
    <property type="entry name" value="NAD(P)H NITROREDUCTASE RV3131-RELATED"/>
    <property type="match status" value="1"/>
</dbReference>